<evidence type="ECO:0000256" key="1">
    <source>
        <dbReference type="ARBA" id="ARBA00006247"/>
    </source>
</evidence>
<evidence type="ECO:0000256" key="7">
    <source>
        <dbReference type="PIRSR" id="PIRSR037217-2"/>
    </source>
</evidence>
<evidence type="ECO:0000313" key="11">
    <source>
        <dbReference type="Proteomes" id="UP000245946"/>
    </source>
</evidence>
<comment type="similarity">
    <text evidence="1">Belongs to the peptidase M20A family.</text>
</comment>
<dbReference type="GO" id="GO:0051603">
    <property type="term" value="P:proteolysis involved in protein catabolic process"/>
    <property type="evidence" value="ECO:0007669"/>
    <property type="project" value="TreeGrafter"/>
</dbReference>
<dbReference type="PANTHER" id="PTHR45962:SF1">
    <property type="entry name" value="N-FATTY-ACYL-AMINO ACID SYNTHASE_HYDROLASE PM20D1"/>
    <property type="match status" value="1"/>
</dbReference>
<dbReference type="PIRSF" id="PIRSF037217">
    <property type="entry name" value="Carboxypeptidase_S"/>
    <property type="match status" value="1"/>
</dbReference>
<feature type="domain" description="Peptidase M20 dimerisation" evidence="9">
    <location>
        <begin position="287"/>
        <end position="472"/>
    </location>
</feature>
<dbReference type="Gene3D" id="3.30.70.360">
    <property type="match status" value="1"/>
</dbReference>
<feature type="binding site" evidence="7">
    <location>
        <position position="201"/>
    </location>
    <ligand>
        <name>Zn(2+)</name>
        <dbReference type="ChEBI" id="CHEBI:29105"/>
        <label>2</label>
    </ligand>
</feature>
<dbReference type="PROSITE" id="PS00759">
    <property type="entry name" value="ARGE_DAPE_CPG2_2"/>
    <property type="match status" value="1"/>
</dbReference>
<keyword evidence="2" id="KW-0645">Protease</keyword>
<feature type="binding site" evidence="7">
    <location>
        <position position="586"/>
    </location>
    <ligand>
        <name>Zn(2+)</name>
        <dbReference type="ChEBI" id="CHEBI:29105"/>
        <label>1</label>
    </ligand>
</feature>
<keyword evidence="4" id="KW-0378">Hydrolase</keyword>
<dbReference type="SUPFAM" id="SSF55031">
    <property type="entry name" value="Bacterial exopeptidase dimerisation domain"/>
    <property type="match status" value="1"/>
</dbReference>
<evidence type="ECO:0000256" key="5">
    <source>
        <dbReference type="ARBA" id="ARBA00022833"/>
    </source>
</evidence>
<feature type="binding site" evidence="7">
    <location>
        <position position="201"/>
    </location>
    <ligand>
        <name>Zn(2+)</name>
        <dbReference type="ChEBI" id="CHEBI:29105"/>
        <label>1</label>
    </ligand>
</feature>
<dbReference type="InterPro" id="IPR036264">
    <property type="entry name" value="Bact_exopeptidase_dim_dom"/>
</dbReference>
<proteinExistence type="inferred from homology"/>
<accession>A0A316Z4L4</accession>
<feature type="binding site" evidence="7">
    <location>
        <position position="237"/>
    </location>
    <ligand>
        <name>Zn(2+)</name>
        <dbReference type="ChEBI" id="CHEBI:29105"/>
        <label>1</label>
    </ligand>
</feature>
<dbReference type="GO" id="GO:0046872">
    <property type="term" value="F:metal ion binding"/>
    <property type="evidence" value="ECO:0007669"/>
    <property type="project" value="UniProtKB-KW"/>
</dbReference>
<feature type="binding site" evidence="7">
    <location>
        <position position="265"/>
    </location>
    <ligand>
        <name>Zn(2+)</name>
        <dbReference type="ChEBI" id="CHEBI:29105"/>
        <label>2</label>
    </ligand>
</feature>
<dbReference type="InterPro" id="IPR002933">
    <property type="entry name" value="Peptidase_M20"/>
</dbReference>
<feature type="active site" description="Proton acceptor" evidence="6">
    <location>
        <position position="236"/>
    </location>
</feature>
<feature type="active site" evidence="6">
    <location>
        <position position="166"/>
    </location>
</feature>
<dbReference type="PANTHER" id="PTHR45962">
    <property type="entry name" value="N-FATTY-ACYL-AMINO ACID SYNTHASE/HYDROLASE PM20D1"/>
    <property type="match status" value="1"/>
</dbReference>
<evidence type="ECO:0000256" key="8">
    <source>
        <dbReference type="SAM" id="SignalP"/>
    </source>
</evidence>
<dbReference type="OrthoDB" id="3064516at2759"/>
<sequence length="616" mass="66299">MSSSALPQHNASEKAAVAAGLRCRAASRLRFCCAVLLLVLLGRASLPALVAESHAPLAAATCPQPAPWQDSAPLGPAPPPLALAKLLSGAVQINTSVFDGTPPVAEAPARWNATFAPFEAYLRRAFPLLHTSGAVQLEHINTHGLLYTYQGSDAALKPIVFTAHQDVVPVDASSEARWTHAPFSGLIDEKLGLVWGRGSSDDKASLIMLLAALEGLAADEAFTPKRTIILAFGFDEESAGTQGALELSRFLEQRYGRDSVFMLVDEGEGFTDASVYGEVFAAPAISESGYLDVSLSVRTPGGHSSSPPTHTGIGHLARLIVALENDPPMPELYLVEDGAEHDSPALTALLCVRDMPKMKHSKLGRALEELVQARKALSQRSTPKLQRLTMLLKKHKCPRARLEQARKDVLSSLSKEEAESFRTTQAVDLISGGVKINALPELATAVINYRIDASSSVAALRHRVASVLRPHVERAGLELDAWSGADDEATAREKSWKGTVVLRDAFGSALEPSPLTPTGEDLAWRVFAGTIRSTWQLDGEGIRVVGSQMIGNTDTKSYWALTRAIFRVSPSSLLPNLAPHGDNNVHTVDESTQIDALAKAHEWYSRLMRAVQDVRE</sequence>
<evidence type="ECO:0000259" key="9">
    <source>
        <dbReference type="Pfam" id="PF07687"/>
    </source>
</evidence>
<dbReference type="GO" id="GO:0004181">
    <property type="term" value="F:metallocarboxypeptidase activity"/>
    <property type="evidence" value="ECO:0007669"/>
    <property type="project" value="InterPro"/>
</dbReference>
<dbReference type="SUPFAM" id="SSF53187">
    <property type="entry name" value="Zn-dependent exopeptidases"/>
    <property type="match status" value="1"/>
</dbReference>
<protein>
    <submittedName>
        <fullName evidence="10">Carboxypeptidase S</fullName>
    </submittedName>
</protein>
<dbReference type="STRING" id="58919.A0A316Z4L4"/>
<keyword evidence="8" id="KW-0732">Signal</keyword>
<dbReference type="InterPro" id="IPR001261">
    <property type="entry name" value="ArgE/DapE_CS"/>
</dbReference>
<dbReference type="InterPro" id="IPR017141">
    <property type="entry name" value="Pept_M20_carboxypep"/>
</dbReference>
<feature type="binding site" evidence="7">
    <location>
        <position position="164"/>
    </location>
    <ligand>
        <name>Zn(2+)</name>
        <dbReference type="ChEBI" id="CHEBI:29105"/>
        <label>2</label>
    </ligand>
</feature>
<evidence type="ECO:0000256" key="2">
    <source>
        <dbReference type="ARBA" id="ARBA00022670"/>
    </source>
</evidence>
<dbReference type="Proteomes" id="UP000245946">
    <property type="component" value="Unassembled WGS sequence"/>
</dbReference>
<organism evidence="10 11">
    <name type="scientific">Tilletiopsis washingtonensis</name>
    <dbReference type="NCBI Taxonomy" id="58919"/>
    <lineage>
        <taxon>Eukaryota</taxon>
        <taxon>Fungi</taxon>
        <taxon>Dikarya</taxon>
        <taxon>Basidiomycota</taxon>
        <taxon>Ustilaginomycotina</taxon>
        <taxon>Exobasidiomycetes</taxon>
        <taxon>Entylomatales</taxon>
        <taxon>Entylomatales incertae sedis</taxon>
        <taxon>Tilletiopsis</taxon>
    </lineage>
</organism>
<dbReference type="Gene3D" id="3.40.630.10">
    <property type="entry name" value="Zn peptidases"/>
    <property type="match status" value="1"/>
</dbReference>
<dbReference type="Pfam" id="PF07687">
    <property type="entry name" value="M20_dimer"/>
    <property type="match status" value="1"/>
</dbReference>
<reference evidence="10 11" key="1">
    <citation type="journal article" date="2018" name="Mol. Biol. Evol.">
        <title>Broad Genomic Sampling Reveals a Smut Pathogenic Ancestry of the Fungal Clade Ustilaginomycotina.</title>
        <authorList>
            <person name="Kijpornyongpan T."/>
            <person name="Mondo S.J."/>
            <person name="Barry K."/>
            <person name="Sandor L."/>
            <person name="Lee J."/>
            <person name="Lipzen A."/>
            <person name="Pangilinan J."/>
            <person name="LaButti K."/>
            <person name="Hainaut M."/>
            <person name="Henrissat B."/>
            <person name="Grigoriev I.V."/>
            <person name="Spatafora J.W."/>
            <person name="Aime M.C."/>
        </authorList>
    </citation>
    <scope>NUCLEOTIDE SEQUENCE [LARGE SCALE GENOMIC DNA]</scope>
    <source>
        <strain evidence="10 11">MCA 4186</strain>
    </source>
</reference>
<dbReference type="RefSeq" id="XP_025596986.1">
    <property type="nucleotide sequence ID" value="XM_025742903.1"/>
</dbReference>
<dbReference type="GeneID" id="37270447"/>
<evidence type="ECO:0000256" key="3">
    <source>
        <dbReference type="ARBA" id="ARBA00022723"/>
    </source>
</evidence>
<evidence type="ECO:0000256" key="6">
    <source>
        <dbReference type="PIRSR" id="PIRSR037217-1"/>
    </source>
</evidence>
<keyword evidence="5 7" id="KW-0862">Zinc</keyword>
<evidence type="ECO:0000256" key="4">
    <source>
        <dbReference type="ARBA" id="ARBA00022801"/>
    </source>
</evidence>
<dbReference type="InterPro" id="IPR047177">
    <property type="entry name" value="Pept_M20A"/>
</dbReference>
<dbReference type="GO" id="GO:0000328">
    <property type="term" value="C:fungal-type vacuole lumen"/>
    <property type="evidence" value="ECO:0007669"/>
    <property type="project" value="TreeGrafter"/>
</dbReference>
<keyword evidence="11" id="KW-1185">Reference proteome</keyword>
<keyword evidence="3 7" id="KW-0479">Metal-binding</keyword>
<keyword evidence="10" id="KW-0121">Carboxypeptidase</keyword>
<name>A0A316Z4L4_9BASI</name>
<evidence type="ECO:0000313" key="10">
    <source>
        <dbReference type="EMBL" id="PWN96707.1"/>
    </source>
</evidence>
<gene>
    <name evidence="10" type="ORF">FA09DRAFT_331177</name>
</gene>
<dbReference type="Pfam" id="PF01546">
    <property type="entry name" value="Peptidase_M20"/>
    <property type="match status" value="1"/>
</dbReference>
<feature type="signal peptide" evidence="8">
    <location>
        <begin position="1"/>
        <end position="44"/>
    </location>
</feature>
<dbReference type="EMBL" id="KZ819298">
    <property type="protein sequence ID" value="PWN96707.1"/>
    <property type="molecule type" value="Genomic_DNA"/>
</dbReference>
<feature type="chain" id="PRO_5016292772" evidence="8">
    <location>
        <begin position="45"/>
        <end position="616"/>
    </location>
</feature>
<dbReference type="AlphaFoldDB" id="A0A316Z4L4"/>
<dbReference type="InterPro" id="IPR011650">
    <property type="entry name" value="Peptidase_M20_dimer"/>
</dbReference>